<keyword evidence="1" id="KW-0812">Transmembrane</keyword>
<keyword evidence="1" id="KW-0472">Membrane</keyword>
<proteinExistence type="predicted"/>
<dbReference type="AlphaFoldDB" id="A0A7W6QCC6"/>
<reference evidence="2 3" key="1">
    <citation type="submission" date="2020-08" db="EMBL/GenBank/DDBJ databases">
        <title>Genomic Encyclopedia of Type Strains, Phase IV (KMG-V): Genome sequencing to study the core and pangenomes of soil and plant-associated prokaryotes.</title>
        <authorList>
            <person name="Whitman W."/>
        </authorList>
    </citation>
    <scope>NUCLEOTIDE SEQUENCE [LARGE SCALE GENOMIC DNA]</scope>
    <source>
        <strain evidence="2 3">SEMIA 4074</strain>
    </source>
</reference>
<keyword evidence="3" id="KW-1185">Reference proteome</keyword>
<name>A0A7W6QCC6_9HYPH</name>
<protein>
    <submittedName>
        <fullName evidence="2">Uncharacterized protein</fullName>
    </submittedName>
</protein>
<evidence type="ECO:0000313" key="2">
    <source>
        <dbReference type="EMBL" id="MBB4194947.1"/>
    </source>
</evidence>
<evidence type="ECO:0000256" key="1">
    <source>
        <dbReference type="SAM" id="Phobius"/>
    </source>
</evidence>
<dbReference type="EMBL" id="JACIFV010000024">
    <property type="protein sequence ID" value="MBB4194947.1"/>
    <property type="molecule type" value="Genomic_DNA"/>
</dbReference>
<dbReference type="Proteomes" id="UP000524492">
    <property type="component" value="Unassembled WGS sequence"/>
</dbReference>
<dbReference type="RefSeq" id="WP_184459454.1">
    <property type="nucleotide sequence ID" value="NZ_JACIFV010000024.1"/>
</dbReference>
<organism evidence="2 3">
    <name type="scientific">Rhizobium aethiopicum</name>
    <dbReference type="NCBI Taxonomy" id="1138170"/>
    <lineage>
        <taxon>Bacteria</taxon>
        <taxon>Pseudomonadati</taxon>
        <taxon>Pseudomonadota</taxon>
        <taxon>Alphaproteobacteria</taxon>
        <taxon>Hyphomicrobiales</taxon>
        <taxon>Rhizobiaceae</taxon>
        <taxon>Rhizobium/Agrobacterium group</taxon>
        <taxon>Rhizobium</taxon>
    </lineage>
</organism>
<gene>
    <name evidence="2" type="ORF">GGD53_005134</name>
</gene>
<evidence type="ECO:0000313" key="3">
    <source>
        <dbReference type="Proteomes" id="UP000524492"/>
    </source>
</evidence>
<comment type="caution">
    <text evidence="2">The sequence shown here is derived from an EMBL/GenBank/DDBJ whole genome shotgun (WGS) entry which is preliminary data.</text>
</comment>
<feature type="transmembrane region" description="Helical" evidence="1">
    <location>
        <begin position="47"/>
        <end position="70"/>
    </location>
</feature>
<sequence>MRGLKTYNIGCGIQIDDQLKTLRSVPAANPRMEAGARANGEGIYFSVINYLLGGALALMVRLATLLLVAIPMQIAFEGG</sequence>
<keyword evidence="1" id="KW-1133">Transmembrane helix</keyword>
<accession>A0A7W6QCC6</accession>